<comment type="caution">
    <text evidence="1">The sequence shown here is derived from an EMBL/GenBank/DDBJ whole genome shotgun (WGS) entry which is preliminary data.</text>
</comment>
<proteinExistence type="predicted"/>
<organism evidence="1 2">
    <name type="scientific">Lentibacillus kapialis</name>
    <dbReference type="NCBI Taxonomy" id="340214"/>
    <lineage>
        <taxon>Bacteria</taxon>
        <taxon>Bacillati</taxon>
        <taxon>Bacillota</taxon>
        <taxon>Bacilli</taxon>
        <taxon>Bacillales</taxon>
        <taxon>Bacillaceae</taxon>
        <taxon>Lentibacillus</taxon>
    </lineage>
</organism>
<name>A0A917Q237_9BACI</name>
<evidence type="ECO:0000313" key="1">
    <source>
        <dbReference type="EMBL" id="GGK08427.1"/>
    </source>
</evidence>
<dbReference type="AlphaFoldDB" id="A0A917Q237"/>
<dbReference type="RefSeq" id="WP_188634258.1">
    <property type="nucleotide sequence ID" value="NZ_BMNQ01000084.1"/>
</dbReference>
<gene>
    <name evidence="1" type="ORF">GCM10007063_33550</name>
</gene>
<protein>
    <submittedName>
        <fullName evidence="1">Uncharacterized protein</fullName>
    </submittedName>
</protein>
<sequence>MKYFISILLILSIVTLGGCGMGQDQSKKPSEMNPEDLPDVRAFNDEFM</sequence>
<accession>A0A917Q237</accession>
<reference evidence="1" key="1">
    <citation type="journal article" date="2014" name="Int. J. Syst. Evol. Microbiol.">
        <title>Complete genome sequence of Corynebacterium casei LMG S-19264T (=DSM 44701T), isolated from a smear-ripened cheese.</title>
        <authorList>
            <consortium name="US DOE Joint Genome Institute (JGI-PGF)"/>
            <person name="Walter F."/>
            <person name="Albersmeier A."/>
            <person name="Kalinowski J."/>
            <person name="Ruckert C."/>
        </authorList>
    </citation>
    <scope>NUCLEOTIDE SEQUENCE</scope>
    <source>
        <strain evidence="1">JCM 12580</strain>
    </source>
</reference>
<dbReference type="Proteomes" id="UP000658382">
    <property type="component" value="Unassembled WGS sequence"/>
</dbReference>
<reference evidence="1" key="2">
    <citation type="submission" date="2020-09" db="EMBL/GenBank/DDBJ databases">
        <authorList>
            <person name="Sun Q."/>
            <person name="Ohkuma M."/>
        </authorList>
    </citation>
    <scope>NUCLEOTIDE SEQUENCE</scope>
    <source>
        <strain evidence="1">JCM 12580</strain>
    </source>
</reference>
<dbReference type="PROSITE" id="PS51257">
    <property type="entry name" value="PROKAR_LIPOPROTEIN"/>
    <property type="match status" value="1"/>
</dbReference>
<keyword evidence="2" id="KW-1185">Reference proteome</keyword>
<evidence type="ECO:0000313" key="2">
    <source>
        <dbReference type="Proteomes" id="UP000658382"/>
    </source>
</evidence>
<dbReference type="EMBL" id="BMNQ01000084">
    <property type="protein sequence ID" value="GGK08427.1"/>
    <property type="molecule type" value="Genomic_DNA"/>
</dbReference>